<name>A0A399D4D4_9BACT</name>
<gene>
    <name evidence="1" type="ORF">D1164_07240</name>
</gene>
<dbReference type="Proteomes" id="UP000266441">
    <property type="component" value="Unassembled WGS sequence"/>
</dbReference>
<proteinExistence type="predicted"/>
<organism evidence="1 2">
    <name type="scientific">Mariniphaga sediminis</name>
    <dbReference type="NCBI Taxonomy" id="1628158"/>
    <lineage>
        <taxon>Bacteria</taxon>
        <taxon>Pseudomonadati</taxon>
        <taxon>Bacteroidota</taxon>
        <taxon>Bacteroidia</taxon>
        <taxon>Marinilabiliales</taxon>
        <taxon>Prolixibacteraceae</taxon>
        <taxon>Mariniphaga</taxon>
    </lineage>
</organism>
<evidence type="ECO:0000313" key="2">
    <source>
        <dbReference type="Proteomes" id="UP000266441"/>
    </source>
</evidence>
<dbReference type="EMBL" id="QWET01000004">
    <property type="protein sequence ID" value="RIH66048.1"/>
    <property type="molecule type" value="Genomic_DNA"/>
</dbReference>
<sequence length="412" mass="46437">MENKNSIFSTFPETADLLEWYKQQKTHPIPEINGHIHTPHSFSAFSNIEQAFQMAQTEGISVLGINDFYTTEGYTEFASLATKFNVFPLFNIEFMALQHDLQDAGIRVNDPNNPGRTYFSGKGLRFPVKMSAGSQEKVEELQQESNRQTYQMVEKLNAFFVENNIDLHFDAATIQKELAKNLFRERHIAQAIRQAVLAKETTDDGRKLLFQKIFSGKELQSPLKNIAKIENEIRGNLLKSGGAAFVPEDPKAFLSLEEVIDVITDAGGIPCYPVLLDDPKGNFTDYEADKNALLQALVENDVYSIELIPGRNNFKILKDFVTFFHKNGFVITFGTEHNTPQLDPLKVSCRGGVELDDELKKINYEGAAIIAAHQYFLSKGMEGYLDGRKAKIAEKESFIELGKAVIAYFQKP</sequence>
<evidence type="ECO:0000313" key="1">
    <source>
        <dbReference type="EMBL" id="RIH66048.1"/>
    </source>
</evidence>
<dbReference type="Gene3D" id="3.20.20.140">
    <property type="entry name" value="Metal-dependent hydrolases"/>
    <property type="match status" value="1"/>
</dbReference>
<protein>
    <recommendedName>
        <fullName evidence="3">PHP domain-containing protein</fullName>
    </recommendedName>
</protein>
<evidence type="ECO:0008006" key="3">
    <source>
        <dbReference type="Google" id="ProtNLM"/>
    </source>
</evidence>
<comment type="caution">
    <text evidence="1">The sequence shown here is derived from an EMBL/GenBank/DDBJ whole genome shotgun (WGS) entry which is preliminary data.</text>
</comment>
<accession>A0A399D4D4</accession>
<dbReference type="SUPFAM" id="SSF89550">
    <property type="entry name" value="PHP domain-like"/>
    <property type="match status" value="1"/>
</dbReference>
<keyword evidence="2" id="KW-1185">Reference proteome</keyword>
<dbReference type="Gene3D" id="1.10.150.650">
    <property type="match status" value="1"/>
</dbReference>
<dbReference type="AlphaFoldDB" id="A0A399D4D4"/>
<reference evidence="1 2" key="1">
    <citation type="journal article" date="2015" name="Int. J. Syst. Evol. Microbiol.">
        <title>Mariniphaga sediminis sp. nov., isolated from coastal sediment.</title>
        <authorList>
            <person name="Wang F.Q."/>
            <person name="Shen Q.Y."/>
            <person name="Chen G.J."/>
            <person name="Du Z.J."/>
        </authorList>
    </citation>
    <scope>NUCLEOTIDE SEQUENCE [LARGE SCALE GENOMIC DNA]</scope>
    <source>
        <strain evidence="1 2">SY21</strain>
    </source>
</reference>
<dbReference type="InterPro" id="IPR016195">
    <property type="entry name" value="Pol/histidinol_Pase-like"/>
</dbReference>
<dbReference type="RefSeq" id="WP_119349282.1">
    <property type="nucleotide sequence ID" value="NZ_QWET01000004.1"/>
</dbReference>
<dbReference type="OrthoDB" id="9804333at2"/>